<keyword evidence="5" id="KW-0560">Oxidoreductase</keyword>
<dbReference type="GO" id="GO:0016627">
    <property type="term" value="F:oxidoreductase activity, acting on the CH-CH group of donors"/>
    <property type="evidence" value="ECO:0007669"/>
    <property type="project" value="InterPro"/>
</dbReference>
<keyword evidence="4" id="KW-0274">FAD</keyword>
<dbReference type="GO" id="GO:0005886">
    <property type="term" value="C:plasma membrane"/>
    <property type="evidence" value="ECO:0007669"/>
    <property type="project" value="TreeGrafter"/>
</dbReference>
<evidence type="ECO:0000313" key="8">
    <source>
        <dbReference type="EMBL" id="SUZ87939.1"/>
    </source>
</evidence>
<dbReference type="GO" id="GO:0050660">
    <property type="term" value="F:flavin adenine dinucleotide binding"/>
    <property type="evidence" value="ECO:0007669"/>
    <property type="project" value="InterPro"/>
</dbReference>
<dbReference type="InterPro" id="IPR037069">
    <property type="entry name" value="AcylCoA_DH/ox_N_sf"/>
</dbReference>
<dbReference type="Pfam" id="PF00441">
    <property type="entry name" value="Acyl-CoA_dh_1"/>
    <property type="match status" value="1"/>
</dbReference>
<dbReference type="Pfam" id="PF02770">
    <property type="entry name" value="Acyl-CoA_dh_M"/>
    <property type="match status" value="1"/>
</dbReference>
<evidence type="ECO:0000256" key="5">
    <source>
        <dbReference type="ARBA" id="ARBA00023002"/>
    </source>
</evidence>
<evidence type="ECO:0000259" key="7">
    <source>
        <dbReference type="Pfam" id="PF02770"/>
    </source>
</evidence>
<proteinExistence type="inferred from homology"/>
<protein>
    <recommendedName>
        <fullName evidence="9">Acyl-CoA dehydrogenase related to the alkylation response protein AidB</fullName>
    </recommendedName>
</protein>
<evidence type="ECO:0000256" key="4">
    <source>
        <dbReference type="ARBA" id="ARBA00022827"/>
    </source>
</evidence>
<dbReference type="SUPFAM" id="SSF47203">
    <property type="entry name" value="Acyl-CoA dehydrogenase C-terminal domain-like"/>
    <property type="match status" value="1"/>
</dbReference>
<dbReference type="InterPro" id="IPR006091">
    <property type="entry name" value="Acyl-CoA_Oxase/DH_mid-dom"/>
</dbReference>
<name>A0A381RAR5_9ZZZZ</name>
<accession>A0A381RAR5</accession>
<comment type="cofactor">
    <cofactor evidence="1">
        <name>FAD</name>
        <dbReference type="ChEBI" id="CHEBI:57692"/>
    </cofactor>
</comment>
<evidence type="ECO:0000259" key="6">
    <source>
        <dbReference type="Pfam" id="PF00441"/>
    </source>
</evidence>
<comment type="similarity">
    <text evidence="2">Belongs to the acyl-CoA dehydrogenase family.</text>
</comment>
<evidence type="ECO:0000256" key="1">
    <source>
        <dbReference type="ARBA" id="ARBA00001974"/>
    </source>
</evidence>
<dbReference type="InterPro" id="IPR009100">
    <property type="entry name" value="AcylCoA_DH/oxidase_NM_dom_sf"/>
</dbReference>
<dbReference type="InterPro" id="IPR052161">
    <property type="entry name" value="Mycobact_Acyl-CoA_DH"/>
</dbReference>
<organism evidence="8">
    <name type="scientific">marine metagenome</name>
    <dbReference type="NCBI Taxonomy" id="408172"/>
    <lineage>
        <taxon>unclassified sequences</taxon>
        <taxon>metagenomes</taxon>
        <taxon>ecological metagenomes</taxon>
    </lineage>
</organism>
<feature type="non-terminal residue" evidence="8">
    <location>
        <position position="1"/>
    </location>
</feature>
<dbReference type="PANTHER" id="PTHR43292">
    <property type="entry name" value="ACYL-COA DEHYDROGENASE"/>
    <property type="match status" value="1"/>
</dbReference>
<dbReference type="Gene3D" id="2.40.110.10">
    <property type="entry name" value="Butyryl-CoA Dehydrogenase, subunit A, domain 2"/>
    <property type="match status" value="1"/>
</dbReference>
<feature type="domain" description="Acyl-CoA oxidase/dehydrogenase middle" evidence="7">
    <location>
        <begin position="144"/>
        <end position="238"/>
    </location>
</feature>
<dbReference type="InterPro" id="IPR036250">
    <property type="entry name" value="AcylCo_DH-like_C"/>
</dbReference>
<evidence type="ECO:0000256" key="3">
    <source>
        <dbReference type="ARBA" id="ARBA00022630"/>
    </source>
</evidence>
<evidence type="ECO:0000256" key="2">
    <source>
        <dbReference type="ARBA" id="ARBA00009347"/>
    </source>
</evidence>
<dbReference type="FunFam" id="2.40.110.10:FF:000011">
    <property type="entry name" value="Acyl-CoA dehydrogenase FadE34"/>
    <property type="match status" value="1"/>
</dbReference>
<feature type="domain" description="Acyl-CoA dehydrogenase/oxidase C-terminal" evidence="6">
    <location>
        <begin position="250"/>
        <end position="401"/>
    </location>
</feature>
<dbReference type="Gene3D" id="1.20.140.10">
    <property type="entry name" value="Butyryl-CoA Dehydrogenase, subunit A, domain 3"/>
    <property type="match status" value="1"/>
</dbReference>
<evidence type="ECO:0008006" key="9">
    <source>
        <dbReference type="Google" id="ProtNLM"/>
    </source>
</evidence>
<dbReference type="SUPFAM" id="SSF56645">
    <property type="entry name" value="Acyl-CoA dehydrogenase NM domain-like"/>
    <property type="match status" value="1"/>
</dbReference>
<keyword evidence="3" id="KW-0285">Flavoprotein</keyword>
<dbReference type="AlphaFoldDB" id="A0A381RAR5"/>
<dbReference type="InterPro" id="IPR009075">
    <property type="entry name" value="AcylCo_DH/oxidase_C"/>
</dbReference>
<dbReference type="InterPro" id="IPR046373">
    <property type="entry name" value="Acyl-CoA_Oxase/DH_mid-dom_sf"/>
</dbReference>
<dbReference type="EMBL" id="UINC01001747">
    <property type="protein sequence ID" value="SUZ87939.1"/>
    <property type="molecule type" value="Genomic_DNA"/>
</dbReference>
<sequence length="420" mass="45832">VEVSLEEFTVEAEAWFEENAERRPRGPVDEEPSGGTGAFSVAVFHALSETEERLLLEDLKSWQQRKALVGYHAISWPISQGGLGLSREHAQAFSSLERRFEVPARHESFSVTTGLVAPTVNLLGTAWQRDEFVSRFLSAQELCCQLFSEPGAGSDLAGLGCRAENDGDEWIVNGQKVWSSGAQFCEWGELIARSDPTAPKHRGMTAFLVPMDSPGIEIRPIRQMSGGSSFNEVFFDNVRIPDSLRLGATGDGWNVALTTLGFERDKSDTGEAGGAARTGGSWDQLLATARTTGSTNDPVIRQHLMRVYSHVQVEGYLNRRAADLRSGGTPGPEGSLGKLMWTEGMNLISEVACYVLGPKLIADTGEWGTYAWTEHVLGAPGYRIAGGSDEVQRNILGERVLKLPGEPRVDKGLAWKDIPR</sequence>
<dbReference type="Gene3D" id="1.10.540.10">
    <property type="entry name" value="Acyl-CoA dehydrogenase/oxidase, N-terminal domain"/>
    <property type="match status" value="1"/>
</dbReference>
<dbReference type="PANTHER" id="PTHR43292:SF4">
    <property type="entry name" value="ACYL-COA DEHYDROGENASE FADE34"/>
    <property type="match status" value="1"/>
</dbReference>
<gene>
    <name evidence="8" type="ORF">METZ01_LOCUS40793</name>
</gene>
<reference evidence="8" key="1">
    <citation type="submission" date="2018-05" db="EMBL/GenBank/DDBJ databases">
        <authorList>
            <person name="Lanie J.A."/>
            <person name="Ng W.-L."/>
            <person name="Kazmierczak K.M."/>
            <person name="Andrzejewski T.M."/>
            <person name="Davidsen T.M."/>
            <person name="Wayne K.J."/>
            <person name="Tettelin H."/>
            <person name="Glass J.I."/>
            <person name="Rusch D."/>
            <person name="Podicherti R."/>
            <person name="Tsui H.-C.T."/>
            <person name="Winkler M.E."/>
        </authorList>
    </citation>
    <scope>NUCLEOTIDE SEQUENCE</scope>
</reference>